<dbReference type="AlphaFoldDB" id="E8N5R9"/>
<dbReference type="InParanoid" id="E8N5R9"/>
<feature type="active site" description="Proton donor/acceptor" evidence="3">
    <location>
        <position position="272"/>
    </location>
</feature>
<comment type="catalytic activity">
    <reaction evidence="1">
        <text>Release of a C-terminal amino acid with broad specificity, except for -Pro.</text>
        <dbReference type="EC" id="3.4.17.19"/>
    </reaction>
</comment>
<feature type="binding site" evidence="2">
    <location>
        <position position="301"/>
    </location>
    <ligand>
        <name>Zn(2+)</name>
        <dbReference type="ChEBI" id="CHEBI:29105"/>
        <note>catalytic</note>
    </ligand>
</feature>
<organism evidence="4 5">
    <name type="scientific">Anaerolinea thermophila (strain DSM 14523 / JCM 11388 / NBRC 100420 / UNI-1)</name>
    <dbReference type="NCBI Taxonomy" id="926569"/>
    <lineage>
        <taxon>Bacteria</taxon>
        <taxon>Bacillati</taxon>
        <taxon>Chloroflexota</taxon>
        <taxon>Anaerolineae</taxon>
        <taxon>Anaerolineales</taxon>
        <taxon>Anaerolineaceae</taxon>
        <taxon>Anaerolinea</taxon>
    </lineage>
</organism>
<proteinExistence type="inferred from homology"/>
<gene>
    <name evidence="4" type="ordered locus">ANT_17570</name>
</gene>
<comment type="cofactor">
    <cofactor evidence="2">
        <name>Zn(2+)</name>
        <dbReference type="ChEBI" id="CHEBI:29105"/>
    </cofactor>
    <text evidence="2">Binds 1 zinc ion per subunit.</text>
</comment>
<sequence>MLKGWTKMEEKMRDLKQRLSEIHDLEMANAVLGWDQLTYMPPGGAEARGRQMATLARLAQEKMTDPGLGKLIEELLPYADSLPEDHDDAALIRVAKRDFDRLTKIPPQLIARVYEHQSRCYMAWTEARPNNDFEKVRPLLEQTLEYSREVANCFPGYEHIADPLIDWADYGMKAKNLRVLFDQLRQELVPLVQAITSYPPSDDSCLRQHFPEKDQIAFGEQVIRALGYDFQRGRQDKSPHPFTTRFGYGDVRITTRVKENDFGEAFFSTVHEAGHAMYEQGCNPAFDGTPLFGGTSAGVHESQSRLWENVVARSREFWEYYYPLLQKTFPGQLGNVTLDTFYRAINKVQPSLVRTDADEVTYNLHVMIRFDLELQMLEGSLEVKHLPEAWNERYRSDLGVVPPDDRDGCLQDVHWYGGFIGGQFQGYTLGNILSALFYHHAVLEIPSIPEEIRQGKFENLHGWLKEHIYQHGRKYTAPDLIRRVTGRDLDIQPYIAYLKRKYGELYSL</sequence>
<dbReference type="PANTHER" id="PTHR34217">
    <property type="entry name" value="METAL-DEPENDENT CARBOXYPEPTIDASE"/>
    <property type="match status" value="1"/>
</dbReference>
<keyword evidence="1 4" id="KW-0378">Hydrolase</keyword>
<dbReference type="CDD" id="cd06460">
    <property type="entry name" value="M32_Taq"/>
    <property type="match status" value="1"/>
</dbReference>
<protein>
    <recommendedName>
        <fullName evidence="1">Metal-dependent carboxypeptidase</fullName>
        <ecNumber evidence="1">3.4.17.19</ecNumber>
    </recommendedName>
</protein>
<evidence type="ECO:0000256" key="1">
    <source>
        <dbReference type="PIRNR" id="PIRNR006615"/>
    </source>
</evidence>
<accession>E8N5R9</accession>
<dbReference type="HOGENOM" id="CLU_032916_1_1_0"/>
<keyword evidence="5" id="KW-1185">Reference proteome</keyword>
<keyword evidence="2" id="KW-0862">Zinc</keyword>
<dbReference type="EMBL" id="AP012029">
    <property type="protein sequence ID" value="BAJ63783.1"/>
    <property type="molecule type" value="Genomic_DNA"/>
</dbReference>
<evidence type="ECO:0000256" key="2">
    <source>
        <dbReference type="PIRSR" id="PIRSR006615-1"/>
    </source>
</evidence>
<comment type="similarity">
    <text evidence="1">Belongs to the peptidase M32 family.</text>
</comment>
<keyword evidence="1" id="KW-0645">Protease</keyword>
<feature type="binding site" evidence="2">
    <location>
        <position position="275"/>
    </location>
    <ligand>
        <name>Zn(2+)</name>
        <dbReference type="ChEBI" id="CHEBI:29105"/>
        <note>catalytic</note>
    </ligand>
</feature>
<dbReference type="PROSITE" id="PS52034">
    <property type="entry name" value="PEPTIDASE_M32"/>
    <property type="match status" value="1"/>
</dbReference>
<reference evidence="4 5" key="1">
    <citation type="submission" date="2010-12" db="EMBL/GenBank/DDBJ databases">
        <title>Whole genome sequence of Anaerolinea thermophila UNI-1.</title>
        <authorList>
            <person name="Narita-Yamada S."/>
            <person name="Kishi E."/>
            <person name="Watanabe Y."/>
            <person name="Takasaki K."/>
            <person name="Ankai A."/>
            <person name="Oguchi A."/>
            <person name="Fukui S."/>
            <person name="Takahashi M."/>
            <person name="Yashiro I."/>
            <person name="Hosoyama A."/>
            <person name="Sekiguchi Y."/>
            <person name="Hanada S."/>
            <person name="Fujita N."/>
        </authorList>
    </citation>
    <scope>NUCLEOTIDE SEQUENCE [LARGE SCALE GENOMIC DNA]</scope>
    <source>
        <strain evidence="5">DSM 14523 / JCM 11388 / NBRC 100420 / UNI-1</strain>
    </source>
</reference>
<dbReference type="PIRSF" id="PIRSF006615">
    <property type="entry name" value="Zn_crbxpep_Taq"/>
    <property type="match status" value="1"/>
</dbReference>
<keyword evidence="1 2" id="KW-0479">Metal-binding</keyword>
<feature type="binding site" evidence="2">
    <location>
        <position position="271"/>
    </location>
    <ligand>
        <name>Zn(2+)</name>
        <dbReference type="ChEBI" id="CHEBI:29105"/>
        <note>catalytic</note>
    </ligand>
</feature>
<dbReference type="InterPro" id="IPR001333">
    <property type="entry name" value="Peptidase_M32_Taq"/>
</dbReference>
<dbReference type="GO" id="GO:0046872">
    <property type="term" value="F:metal ion binding"/>
    <property type="evidence" value="ECO:0007669"/>
    <property type="project" value="UniProtKB-KW"/>
</dbReference>
<dbReference type="eggNOG" id="COG2317">
    <property type="taxonomic scope" value="Bacteria"/>
</dbReference>
<dbReference type="EC" id="3.4.17.19" evidence="1"/>
<dbReference type="PRINTS" id="PR00998">
    <property type="entry name" value="CRBOXYPTASET"/>
</dbReference>
<dbReference type="SUPFAM" id="SSF55486">
    <property type="entry name" value="Metalloproteases ('zincins'), catalytic domain"/>
    <property type="match status" value="1"/>
</dbReference>
<dbReference type="FunCoup" id="E8N5R9">
    <property type="interactions" value="4"/>
</dbReference>
<dbReference type="Proteomes" id="UP000008922">
    <property type="component" value="Chromosome"/>
</dbReference>
<keyword evidence="1 4" id="KW-0121">Carboxypeptidase</keyword>
<keyword evidence="1" id="KW-0482">Metalloprotease</keyword>
<dbReference type="GO" id="GO:0004181">
    <property type="term" value="F:metallocarboxypeptidase activity"/>
    <property type="evidence" value="ECO:0007669"/>
    <property type="project" value="UniProtKB-UniRule"/>
</dbReference>
<dbReference type="PANTHER" id="PTHR34217:SF1">
    <property type="entry name" value="CARBOXYPEPTIDASE 1"/>
    <property type="match status" value="1"/>
</dbReference>
<dbReference type="KEGG" id="atm:ANT_17570"/>
<name>E8N5R9_ANATU</name>
<evidence type="ECO:0000313" key="4">
    <source>
        <dbReference type="EMBL" id="BAJ63783.1"/>
    </source>
</evidence>
<dbReference type="GO" id="GO:0006508">
    <property type="term" value="P:proteolysis"/>
    <property type="evidence" value="ECO:0007669"/>
    <property type="project" value="UniProtKB-UniRule"/>
</dbReference>
<evidence type="ECO:0000313" key="5">
    <source>
        <dbReference type="Proteomes" id="UP000008922"/>
    </source>
</evidence>
<comment type="function">
    <text evidence="1">Broad specificity carboxypetidase that releases amino acids sequentially from the C-terminus, including neutral, aromatic, polar and basic residues.</text>
</comment>
<dbReference type="STRING" id="926569.ANT_17570"/>
<dbReference type="Gene3D" id="1.10.1370.30">
    <property type="match status" value="1"/>
</dbReference>
<evidence type="ECO:0000256" key="3">
    <source>
        <dbReference type="PIRSR" id="PIRSR006615-2"/>
    </source>
</evidence>
<dbReference type="Pfam" id="PF02074">
    <property type="entry name" value="Peptidase_M32"/>
    <property type="match status" value="1"/>
</dbReference>